<dbReference type="EMBL" id="JBIAPK010000003">
    <property type="protein sequence ID" value="MFF3339420.1"/>
    <property type="molecule type" value="Genomic_DNA"/>
</dbReference>
<accession>A0ABW6RD21</accession>
<evidence type="ECO:0008006" key="5">
    <source>
        <dbReference type="Google" id="ProtNLM"/>
    </source>
</evidence>
<comment type="caution">
    <text evidence="3">The sequence shown here is derived from an EMBL/GenBank/DDBJ whole genome shotgun (WGS) entry which is preliminary data.</text>
</comment>
<dbReference type="RefSeq" id="WP_387895340.1">
    <property type="nucleotide sequence ID" value="NZ_JBIAPK010000003.1"/>
</dbReference>
<proteinExistence type="predicted"/>
<name>A0ABW6RD21_9ACTN</name>
<feature type="signal peptide" evidence="2">
    <location>
        <begin position="1"/>
        <end position="26"/>
    </location>
</feature>
<organism evidence="3 4">
    <name type="scientific">Streptomyces flavidovirens</name>
    <dbReference type="NCBI Taxonomy" id="67298"/>
    <lineage>
        <taxon>Bacteria</taxon>
        <taxon>Bacillati</taxon>
        <taxon>Actinomycetota</taxon>
        <taxon>Actinomycetes</taxon>
        <taxon>Kitasatosporales</taxon>
        <taxon>Streptomycetaceae</taxon>
        <taxon>Streptomyces</taxon>
    </lineage>
</organism>
<dbReference type="Proteomes" id="UP001601976">
    <property type="component" value="Unassembled WGS sequence"/>
</dbReference>
<evidence type="ECO:0000313" key="3">
    <source>
        <dbReference type="EMBL" id="MFF3339420.1"/>
    </source>
</evidence>
<feature type="region of interest" description="Disordered" evidence="1">
    <location>
        <begin position="104"/>
        <end position="146"/>
    </location>
</feature>
<evidence type="ECO:0000256" key="2">
    <source>
        <dbReference type="SAM" id="SignalP"/>
    </source>
</evidence>
<evidence type="ECO:0000256" key="1">
    <source>
        <dbReference type="SAM" id="MobiDB-lite"/>
    </source>
</evidence>
<keyword evidence="2" id="KW-0732">Signal</keyword>
<protein>
    <recommendedName>
        <fullName evidence="5">Secreted protein</fullName>
    </recommendedName>
</protein>
<gene>
    <name evidence="3" type="ORF">ACFYWW_11915</name>
</gene>
<feature type="compositionally biased region" description="Low complexity" evidence="1">
    <location>
        <begin position="129"/>
        <end position="146"/>
    </location>
</feature>
<evidence type="ECO:0000313" key="4">
    <source>
        <dbReference type="Proteomes" id="UP001601976"/>
    </source>
</evidence>
<feature type="compositionally biased region" description="Low complexity" evidence="1">
    <location>
        <begin position="104"/>
        <end position="113"/>
    </location>
</feature>
<sequence length="226" mass="21962">MRISRTAGLVVSCAVCGALAFGSAGAAVAAPIPASPTSNSSVVADPLPNAEKLAAPVKLLGQMAGVLTPTTAMLNAVIAGGGKLSPEEATKHAKAMEEALKTFPKASPASPATPLAPPEHAAPVSPDTPAAGAPAPGMPARWSDAAAADPAKDLQVKAVADLRASVDVLLKAAVKGEAKAVTPAVEATLKATTNLVAGIVMGGGLPKPDLAGMPAQPKVPGSSADG</sequence>
<reference evidence="3 4" key="1">
    <citation type="submission" date="2024-10" db="EMBL/GenBank/DDBJ databases">
        <title>The Natural Products Discovery Center: Release of the First 8490 Sequenced Strains for Exploring Actinobacteria Biosynthetic Diversity.</title>
        <authorList>
            <person name="Kalkreuter E."/>
            <person name="Kautsar S.A."/>
            <person name="Yang D."/>
            <person name="Bader C.D."/>
            <person name="Teijaro C.N."/>
            <person name="Fluegel L."/>
            <person name="Davis C.M."/>
            <person name="Simpson J.R."/>
            <person name="Lauterbach L."/>
            <person name="Steele A.D."/>
            <person name="Gui C."/>
            <person name="Meng S."/>
            <person name="Li G."/>
            <person name="Viehrig K."/>
            <person name="Ye F."/>
            <person name="Su P."/>
            <person name="Kiefer A.F."/>
            <person name="Nichols A."/>
            <person name="Cepeda A.J."/>
            <person name="Yan W."/>
            <person name="Fan B."/>
            <person name="Jiang Y."/>
            <person name="Adhikari A."/>
            <person name="Zheng C.-J."/>
            <person name="Schuster L."/>
            <person name="Cowan T.M."/>
            <person name="Smanski M.J."/>
            <person name="Chevrette M.G."/>
            <person name="De Carvalho L.P.S."/>
            <person name="Shen B."/>
        </authorList>
    </citation>
    <scope>NUCLEOTIDE SEQUENCE [LARGE SCALE GENOMIC DNA]</scope>
    <source>
        <strain evidence="3 4">NPDC003029</strain>
    </source>
</reference>
<feature type="chain" id="PRO_5045144477" description="Secreted protein" evidence="2">
    <location>
        <begin position="27"/>
        <end position="226"/>
    </location>
</feature>
<keyword evidence="4" id="KW-1185">Reference proteome</keyword>